<evidence type="ECO:0000313" key="2">
    <source>
        <dbReference type="Proteomes" id="UP000499080"/>
    </source>
</evidence>
<sequence length="219" mass="25577">MAKLKMRHLMQTFDPKEGDINLYLVLFERQARRVENNADLRTRTSKLLKDQEEVVYVKDKDLISVEETEMAATEDIEIENDDVFSFPPKEEFEGLSLLKIDSKDFITAQYGCKELQALAKKKLEKTDARNEFEILPNGLLVKMKTNKVSVYKRLLLVTKELRKRLKALCYEGALSHFGVTKTKDILAKYFFWSNCYKENVKSMSEVVTTVKMWENPMLK</sequence>
<accession>A0A4Y2QXV4</accession>
<dbReference type="EMBL" id="BGPR01015104">
    <property type="protein sequence ID" value="GBN68010.1"/>
    <property type="molecule type" value="Genomic_DNA"/>
</dbReference>
<proteinExistence type="predicted"/>
<evidence type="ECO:0000313" key="1">
    <source>
        <dbReference type="EMBL" id="GBN68010.1"/>
    </source>
</evidence>
<reference evidence="1 2" key="1">
    <citation type="journal article" date="2019" name="Sci. Rep.">
        <title>Orb-weaving spider Araneus ventricosus genome elucidates the spidroin gene catalogue.</title>
        <authorList>
            <person name="Kono N."/>
            <person name="Nakamura H."/>
            <person name="Ohtoshi R."/>
            <person name="Moran D.A.P."/>
            <person name="Shinohara A."/>
            <person name="Yoshida Y."/>
            <person name="Fujiwara M."/>
            <person name="Mori M."/>
            <person name="Tomita M."/>
            <person name="Arakawa K."/>
        </authorList>
    </citation>
    <scope>NUCLEOTIDE SEQUENCE [LARGE SCALE GENOMIC DNA]</scope>
</reference>
<dbReference type="Proteomes" id="UP000499080">
    <property type="component" value="Unassembled WGS sequence"/>
</dbReference>
<keyword evidence="2" id="KW-1185">Reference proteome</keyword>
<comment type="caution">
    <text evidence="1">The sequence shown here is derived from an EMBL/GenBank/DDBJ whole genome shotgun (WGS) entry which is preliminary data.</text>
</comment>
<dbReference type="AlphaFoldDB" id="A0A4Y2QXV4"/>
<protein>
    <submittedName>
        <fullName evidence="1">Uncharacterized protein</fullName>
    </submittedName>
</protein>
<gene>
    <name evidence="1" type="ORF">AVEN_64475_1</name>
</gene>
<name>A0A4Y2QXV4_ARAVE</name>
<organism evidence="1 2">
    <name type="scientific">Araneus ventricosus</name>
    <name type="common">Orbweaver spider</name>
    <name type="synonym">Epeira ventricosa</name>
    <dbReference type="NCBI Taxonomy" id="182803"/>
    <lineage>
        <taxon>Eukaryota</taxon>
        <taxon>Metazoa</taxon>
        <taxon>Ecdysozoa</taxon>
        <taxon>Arthropoda</taxon>
        <taxon>Chelicerata</taxon>
        <taxon>Arachnida</taxon>
        <taxon>Araneae</taxon>
        <taxon>Araneomorphae</taxon>
        <taxon>Entelegynae</taxon>
        <taxon>Araneoidea</taxon>
        <taxon>Araneidae</taxon>
        <taxon>Araneus</taxon>
    </lineage>
</organism>
<dbReference type="Gene3D" id="1.10.340.70">
    <property type="match status" value="1"/>
</dbReference>